<dbReference type="OrthoDB" id="686994at2"/>
<evidence type="ECO:0000313" key="3">
    <source>
        <dbReference type="EMBL" id="THU31099.1"/>
    </source>
</evidence>
<comment type="caution">
    <text evidence="3">The sequence shown here is derived from an EMBL/GenBank/DDBJ whole genome shotgun (WGS) entry which is preliminary data.</text>
</comment>
<proteinExistence type="predicted"/>
<keyword evidence="2" id="KW-0812">Transmembrane</keyword>
<evidence type="ECO:0000256" key="2">
    <source>
        <dbReference type="SAM" id="Phobius"/>
    </source>
</evidence>
<evidence type="ECO:0000313" key="4">
    <source>
        <dbReference type="Proteomes" id="UP000306918"/>
    </source>
</evidence>
<reference evidence="3 4" key="1">
    <citation type="submission" date="2019-04" db="EMBL/GenBank/DDBJ databases">
        <title>Niastella caeni sp. nov., isolated from activated sludge.</title>
        <authorList>
            <person name="Sheng M."/>
        </authorList>
    </citation>
    <scope>NUCLEOTIDE SEQUENCE [LARGE SCALE GENOMIC DNA]</scope>
    <source>
        <strain evidence="3 4">HX-2-15</strain>
    </source>
</reference>
<accession>A0A4S8HAI6</accession>
<dbReference type="EMBL" id="STFF01000014">
    <property type="protein sequence ID" value="THU31099.1"/>
    <property type="molecule type" value="Genomic_DNA"/>
</dbReference>
<keyword evidence="4" id="KW-1185">Reference proteome</keyword>
<protein>
    <submittedName>
        <fullName evidence="3">Uncharacterized protein</fullName>
    </submittedName>
</protein>
<feature type="transmembrane region" description="Helical" evidence="2">
    <location>
        <begin position="6"/>
        <end position="26"/>
    </location>
</feature>
<dbReference type="Proteomes" id="UP000306918">
    <property type="component" value="Unassembled WGS sequence"/>
</dbReference>
<evidence type="ECO:0000256" key="1">
    <source>
        <dbReference type="SAM" id="MobiDB-lite"/>
    </source>
</evidence>
<dbReference type="RefSeq" id="WP_136580645.1">
    <property type="nucleotide sequence ID" value="NZ_STFF01000014.1"/>
</dbReference>
<name>A0A4S8HAI6_9BACT</name>
<keyword evidence="2" id="KW-0472">Membrane</keyword>
<feature type="region of interest" description="Disordered" evidence="1">
    <location>
        <begin position="157"/>
        <end position="176"/>
    </location>
</feature>
<dbReference type="AlphaFoldDB" id="A0A4S8HAI6"/>
<sequence>MKKTLLTVWGIVFLLLVALISIYFLLRPKPGHDLVENPNGYKSLPQVGTIKSSFFNQPIDEASGIRGVDAYRQNLPVGSYGVIYDAGVIQRYLTNDYPRLKKKMGRDTSGYTWKVGFYWMITRGNDNLNRLSFCVVPTLVSKTDSTKRLDYFNDTLHYNRPNTPPEHPSISSNDGNVYNEGQLWP</sequence>
<gene>
    <name evidence="3" type="ORF">FAM09_28870</name>
</gene>
<organism evidence="3 4">
    <name type="scientific">Niastella caeni</name>
    <dbReference type="NCBI Taxonomy" id="2569763"/>
    <lineage>
        <taxon>Bacteria</taxon>
        <taxon>Pseudomonadati</taxon>
        <taxon>Bacteroidota</taxon>
        <taxon>Chitinophagia</taxon>
        <taxon>Chitinophagales</taxon>
        <taxon>Chitinophagaceae</taxon>
        <taxon>Niastella</taxon>
    </lineage>
</organism>
<keyword evidence="2" id="KW-1133">Transmembrane helix</keyword>